<feature type="chain" id="PRO_5047465559" description="Cyanophycinase" evidence="5">
    <location>
        <begin position="24"/>
        <end position="554"/>
    </location>
</feature>
<dbReference type="SUPFAM" id="SSF52317">
    <property type="entry name" value="Class I glutamine amidotransferase-like"/>
    <property type="match status" value="1"/>
</dbReference>
<keyword evidence="7" id="KW-1185">Reference proteome</keyword>
<keyword evidence="4" id="KW-0720">Serine protease</keyword>
<comment type="caution">
    <text evidence="6">The sequence shown here is derived from an EMBL/GenBank/DDBJ whole genome shotgun (WGS) entry which is preliminary data.</text>
</comment>
<dbReference type="PANTHER" id="PTHR36175:SF1">
    <property type="entry name" value="CYANOPHYCINASE"/>
    <property type="match status" value="1"/>
</dbReference>
<dbReference type="RefSeq" id="WP_171187323.1">
    <property type="nucleotide sequence ID" value="NZ_WTPX01000074.1"/>
</dbReference>
<evidence type="ECO:0008006" key="8">
    <source>
        <dbReference type="Google" id="ProtNLM"/>
    </source>
</evidence>
<comment type="similarity">
    <text evidence="1">Belongs to the peptidase S51 family.</text>
</comment>
<accession>A0ABX1VE36</accession>
<dbReference type="EMBL" id="WTPX01000074">
    <property type="protein sequence ID" value="NNJ26364.1"/>
    <property type="molecule type" value="Genomic_DNA"/>
</dbReference>
<gene>
    <name evidence="6" type="ORF">LzC2_24470</name>
</gene>
<keyword evidence="5" id="KW-0732">Signal</keyword>
<dbReference type="PANTHER" id="PTHR36175">
    <property type="entry name" value="CYANOPHYCINASE"/>
    <property type="match status" value="1"/>
</dbReference>
<evidence type="ECO:0000313" key="6">
    <source>
        <dbReference type="EMBL" id="NNJ26364.1"/>
    </source>
</evidence>
<feature type="signal peptide" evidence="5">
    <location>
        <begin position="1"/>
        <end position="23"/>
    </location>
</feature>
<dbReference type="InterPro" id="IPR005320">
    <property type="entry name" value="Peptidase_S51"/>
</dbReference>
<organism evidence="6 7">
    <name type="scientific">Alienimonas chondri</name>
    <dbReference type="NCBI Taxonomy" id="2681879"/>
    <lineage>
        <taxon>Bacteria</taxon>
        <taxon>Pseudomonadati</taxon>
        <taxon>Planctomycetota</taxon>
        <taxon>Planctomycetia</taxon>
        <taxon>Planctomycetales</taxon>
        <taxon>Planctomycetaceae</taxon>
        <taxon>Alienimonas</taxon>
    </lineage>
</organism>
<dbReference type="PROSITE" id="PS51257">
    <property type="entry name" value="PROKAR_LIPOPROTEIN"/>
    <property type="match status" value="1"/>
</dbReference>
<evidence type="ECO:0000256" key="1">
    <source>
        <dbReference type="ARBA" id="ARBA00006534"/>
    </source>
</evidence>
<dbReference type="InterPro" id="IPR029062">
    <property type="entry name" value="Class_I_gatase-like"/>
</dbReference>
<keyword evidence="3" id="KW-0378">Hydrolase</keyword>
<dbReference type="CDD" id="cd03145">
    <property type="entry name" value="GAT1_cyanophycinase"/>
    <property type="match status" value="1"/>
</dbReference>
<protein>
    <recommendedName>
        <fullName evidence="8">Cyanophycinase</fullName>
    </recommendedName>
</protein>
<reference evidence="6 7" key="1">
    <citation type="journal article" date="2020" name="Syst. Appl. Microbiol.">
        <title>Alienimonas chondri sp. nov., a novel planctomycete isolated from the biofilm of the red alga Chondrus crispus.</title>
        <authorList>
            <person name="Vitorino I."/>
            <person name="Albuquerque L."/>
            <person name="Wiegand S."/>
            <person name="Kallscheuer N."/>
            <person name="da Costa M.S."/>
            <person name="Lobo-da-Cunha A."/>
            <person name="Jogler C."/>
            <person name="Lage O.M."/>
        </authorList>
    </citation>
    <scope>NUCLEOTIDE SEQUENCE [LARGE SCALE GENOMIC DNA]</scope>
    <source>
        <strain evidence="6 7">LzC2</strain>
    </source>
</reference>
<dbReference type="Pfam" id="PF03575">
    <property type="entry name" value="Peptidase_S51"/>
    <property type="match status" value="1"/>
</dbReference>
<evidence type="ECO:0000313" key="7">
    <source>
        <dbReference type="Proteomes" id="UP000609651"/>
    </source>
</evidence>
<dbReference type="Gene3D" id="3.40.50.880">
    <property type="match status" value="2"/>
</dbReference>
<proteinExistence type="inferred from homology"/>
<evidence type="ECO:0000256" key="5">
    <source>
        <dbReference type="SAM" id="SignalP"/>
    </source>
</evidence>
<dbReference type="Proteomes" id="UP000609651">
    <property type="component" value="Unassembled WGS sequence"/>
</dbReference>
<evidence type="ECO:0000256" key="4">
    <source>
        <dbReference type="ARBA" id="ARBA00022825"/>
    </source>
</evidence>
<keyword evidence="2" id="KW-0645">Protease</keyword>
<evidence type="ECO:0000256" key="3">
    <source>
        <dbReference type="ARBA" id="ARBA00022801"/>
    </source>
</evidence>
<name>A0ABX1VE36_9PLAN</name>
<evidence type="ECO:0000256" key="2">
    <source>
        <dbReference type="ARBA" id="ARBA00022670"/>
    </source>
</evidence>
<sequence length="554" mass="58434">MHRVVITAVLAALACGTPAIASAQTAAAAAEAVYSHWPEDLRIGGRLVVFDGAADVAVLQPTLERVASGQSVFCLGRSEDAGATAVRDALEAAVGENGSYAAGSPANASAELLAAVAAADCVFVAELPSDPKRLAAFKAPLHAVVRRGGTLIAEAPVARRFGKRYVTNGDASSTAAGLNLLPDCILDASLGERELLQVLEKHPRSVGLHLADEAAFVLAGRKVIAIGPGAVTVCVTQGTAEESASLSISAPTRRRRNPESVLFDLTQWRRMAIDRDLPPFPGESPPPPVVEHGTLLIVGGGGSPRGLTDRFVELAGGVEHARLVYVPCSENDSVGERHGIVESWRRMGVEHATFVHTKDRRQADTDEKFLTPLREATGIYFGGGRQWNFSDSYYGTRAHRLMKDVLRRGGVIAGSSAGASIQGRYLARATPIGNADIMAPGYERGGLGFLPGVAIDQHFSQRGRQPDLTELIAVYPQLLGIGLDEATAIEVRGSVAEVTGRGRAFFYDAGAERAAGDPDYTALPAGSSYDLARRAVLHDARESPDEPSGAERED</sequence>